<dbReference type="SMART" id="SM00148">
    <property type="entry name" value="PLCXc"/>
    <property type="match status" value="1"/>
</dbReference>
<evidence type="ECO:0000313" key="3">
    <source>
        <dbReference type="Proteomes" id="UP001470230"/>
    </source>
</evidence>
<sequence>METSQEDPRNYEKSIAKELYNYDLNDSNQRPEPRHRKVKSFNDLNPADWLSLIDGSKKISSISIPGTHDSGARFRGPFSRCQHLSILEQLLNGVRYLDIRCRHVNNCFMIHHTRKFQYLAFGSGVRDVVIDFLKERPTEFVFMQIKPEYSDKENTRSFFETMKAYLDPYVDHFYLGDTLPTLDQVRGKIVLLRRFDTPITPYGIFLNFTNNSTFTSNTTIRARIQDEYRVKSLFHRSHKWNVFLSLLNEAKANTDEDKLFINFGSGSTTFCYPYSTADYMIPKIGNHLKKTDPHSFVGVIMFDYITKYYENIVYYLLKRNFG</sequence>
<dbReference type="InterPro" id="IPR017946">
    <property type="entry name" value="PLC-like_Pdiesterase_TIM-brl"/>
</dbReference>
<dbReference type="Gene3D" id="3.20.20.190">
    <property type="entry name" value="Phosphatidylinositol (PI) phosphodiesterase"/>
    <property type="match status" value="1"/>
</dbReference>
<keyword evidence="3" id="KW-1185">Reference proteome</keyword>
<dbReference type="Pfam" id="PF00388">
    <property type="entry name" value="PI-PLC-X"/>
    <property type="match status" value="1"/>
</dbReference>
<dbReference type="CDD" id="cd08586">
    <property type="entry name" value="PI-PLCc_BcPLC_like"/>
    <property type="match status" value="1"/>
</dbReference>
<dbReference type="PANTHER" id="PTHR13593">
    <property type="match status" value="1"/>
</dbReference>
<dbReference type="Proteomes" id="UP001470230">
    <property type="component" value="Unassembled WGS sequence"/>
</dbReference>
<dbReference type="InterPro" id="IPR051057">
    <property type="entry name" value="PI-PLC_domain"/>
</dbReference>
<dbReference type="InterPro" id="IPR000909">
    <property type="entry name" value="PLipase_C_PInositol-sp_X_dom"/>
</dbReference>
<dbReference type="PROSITE" id="PS50007">
    <property type="entry name" value="PIPLC_X_DOMAIN"/>
    <property type="match status" value="1"/>
</dbReference>
<proteinExistence type="predicted"/>
<protein>
    <recommendedName>
        <fullName evidence="1">Phosphatidylinositol-specific phospholipase C X domain-containing protein</fullName>
    </recommendedName>
</protein>
<evidence type="ECO:0000259" key="1">
    <source>
        <dbReference type="SMART" id="SM00148"/>
    </source>
</evidence>
<dbReference type="PANTHER" id="PTHR13593:SF113">
    <property type="entry name" value="SI:DKEY-266F7.9"/>
    <property type="match status" value="1"/>
</dbReference>
<dbReference type="EMBL" id="JAPFFF010000011">
    <property type="protein sequence ID" value="KAK8878155.1"/>
    <property type="molecule type" value="Genomic_DNA"/>
</dbReference>
<feature type="domain" description="Phosphatidylinositol-specific phospholipase C X" evidence="1">
    <location>
        <begin position="53"/>
        <end position="194"/>
    </location>
</feature>
<accession>A0ABR2JMA6</accession>
<name>A0ABR2JMA6_9EUKA</name>
<evidence type="ECO:0000313" key="2">
    <source>
        <dbReference type="EMBL" id="KAK8878155.1"/>
    </source>
</evidence>
<comment type="caution">
    <text evidence="2">The sequence shown here is derived from an EMBL/GenBank/DDBJ whole genome shotgun (WGS) entry which is preliminary data.</text>
</comment>
<gene>
    <name evidence="2" type="ORF">M9Y10_004919</name>
</gene>
<organism evidence="2 3">
    <name type="scientific">Tritrichomonas musculus</name>
    <dbReference type="NCBI Taxonomy" id="1915356"/>
    <lineage>
        <taxon>Eukaryota</taxon>
        <taxon>Metamonada</taxon>
        <taxon>Parabasalia</taxon>
        <taxon>Tritrichomonadida</taxon>
        <taxon>Tritrichomonadidae</taxon>
        <taxon>Tritrichomonas</taxon>
    </lineage>
</organism>
<reference evidence="2 3" key="1">
    <citation type="submission" date="2024-04" db="EMBL/GenBank/DDBJ databases">
        <title>Tritrichomonas musculus Genome.</title>
        <authorList>
            <person name="Alves-Ferreira E."/>
            <person name="Grigg M."/>
            <person name="Lorenzi H."/>
            <person name="Galac M."/>
        </authorList>
    </citation>
    <scope>NUCLEOTIDE SEQUENCE [LARGE SCALE GENOMIC DNA]</scope>
    <source>
        <strain evidence="2 3">EAF2021</strain>
    </source>
</reference>
<dbReference type="SUPFAM" id="SSF51695">
    <property type="entry name" value="PLC-like phosphodiesterases"/>
    <property type="match status" value="1"/>
</dbReference>